<dbReference type="PANTHER" id="PTHR45436">
    <property type="entry name" value="SENSOR HISTIDINE KINASE YKOH"/>
    <property type="match status" value="1"/>
</dbReference>
<dbReference type="EMBL" id="JACDTZ010000001">
    <property type="protein sequence ID" value="MBA5243224.1"/>
    <property type="molecule type" value="Genomic_DNA"/>
</dbReference>
<comment type="caution">
    <text evidence="15">The sequence shown here is derived from an EMBL/GenBank/DDBJ whole genome shotgun (WGS) entry which is preliminary data.</text>
</comment>
<keyword evidence="16" id="KW-1185">Reference proteome</keyword>
<feature type="transmembrane region" description="Helical" evidence="12">
    <location>
        <begin position="26"/>
        <end position="46"/>
    </location>
</feature>
<dbReference type="InterPro" id="IPR003594">
    <property type="entry name" value="HATPase_dom"/>
</dbReference>
<dbReference type="Gene3D" id="6.10.340.10">
    <property type="match status" value="1"/>
</dbReference>
<dbReference type="CDD" id="cd06225">
    <property type="entry name" value="HAMP"/>
    <property type="match status" value="1"/>
</dbReference>
<dbReference type="SMART" id="SM00388">
    <property type="entry name" value="HisKA"/>
    <property type="match status" value="1"/>
</dbReference>
<dbReference type="SMART" id="SM00304">
    <property type="entry name" value="HAMP"/>
    <property type="match status" value="1"/>
</dbReference>
<dbReference type="SUPFAM" id="SSF47384">
    <property type="entry name" value="Homodimeric domain of signal transducing histidine kinase"/>
    <property type="match status" value="1"/>
</dbReference>
<comment type="catalytic activity">
    <reaction evidence="1">
        <text>ATP + protein L-histidine = ADP + protein N-phospho-L-histidine.</text>
        <dbReference type="EC" id="2.7.13.3"/>
    </reaction>
</comment>
<dbReference type="SUPFAM" id="SSF55874">
    <property type="entry name" value="ATPase domain of HSP90 chaperone/DNA topoisomerase II/histidine kinase"/>
    <property type="match status" value="1"/>
</dbReference>
<evidence type="ECO:0000256" key="5">
    <source>
        <dbReference type="ARBA" id="ARBA00022679"/>
    </source>
</evidence>
<feature type="domain" description="HAMP" evidence="14">
    <location>
        <begin position="190"/>
        <end position="242"/>
    </location>
</feature>
<evidence type="ECO:0000256" key="1">
    <source>
        <dbReference type="ARBA" id="ARBA00000085"/>
    </source>
</evidence>
<evidence type="ECO:0000256" key="4">
    <source>
        <dbReference type="ARBA" id="ARBA00022553"/>
    </source>
</evidence>
<sequence>MILRRFTGEAEPQGQAGTGRSLRNSLAVLAGGIVAVVILLTALFTYRLSETTRLTVMDDDLRTRSYGVSLQLKDLDSDDREGFEKALAEFRRATPWAKVSAAPAGSNVFYGDPVPVAGPYAATSSGDMLSQHTVAGERVVVRRSTSGVTVAMSQPLDVFSIVSGSWGAAALVIAGTGGLLAWIAGTAISAVGLRPVRRLHRAIDAANESDQLTELPVDGNDEFAEITTSVNKMISTLEDSKTRQAQLVADAGHELKTPLTSMRTNIELLMMLYNSGRQDQISEQDRKDLERDVMAQMEEMSILIGDLVNLARDEAQQGAEPEDFRLDEVLEEALDRVRRRRPDLAFQFEADPWVITGDRFAMGRAPINLIDNAAKWSPQGGTVRVSLKAAKRNAVLIVDDSGPGIPADQREKVFERFYRAPESRSMPGSGLGLAIVKQVFDRHNATIVAEESDDGGARFRVVFPGRPPEVDGADVQEAPAETTARVIPRKSYS</sequence>
<dbReference type="Pfam" id="PF02518">
    <property type="entry name" value="HATPase_c"/>
    <property type="match status" value="1"/>
</dbReference>
<proteinExistence type="predicted"/>
<evidence type="ECO:0000256" key="8">
    <source>
        <dbReference type="ARBA" id="ARBA00022989"/>
    </source>
</evidence>
<dbReference type="Pfam" id="PF00672">
    <property type="entry name" value="HAMP"/>
    <property type="match status" value="1"/>
</dbReference>
<evidence type="ECO:0000313" key="15">
    <source>
        <dbReference type="EMBL" id="MBA5243224.1"/>
    </source>
</evidence>
<dbReference type="InterPro" id="IPR004358">
    <property type="entry name" value="Sig_transdc_His_kin-like_C"/>
</dbReference>
<keyword evidence="6 12" id="KW-0812">Transmembrane</keyword>
<dbReference type="GO" id="GO:0000155">
    <property type="term" value="F:phosphorelay sensor kinase activity"/>
    <property type="evidence" value="ECO:0007669"/>
    <property type="project" value="InterPro"/>
</dbReference>
<dbReference type="Gene3D" id="1.10.287.130">
    <property type="match status" value="1"/>
</dbReference>
<dbReference type="InterPro" id="IPR003661">
    <property type="entry name" value="HisK_dim/P_dom"/>
</dbReference>
<evidence type="ECO:0000259" key="13">
    <source>
        <dbReference type="PROSITE" id="PS50109"/>
    </source>
</evidence>
<dbReference type="Gene3D" id="3.30.565.10">
    <property type="entry name" value="Histidine kinase-like ATPase, C-terminal domain"/>
    <property type="match status" value="1"/>
</dbReference>
<keyword evidence="5" id="KW-0808">Transferase</keyword>
<keyword evidence="8 12" id="KW-1133">Transmembrane helix</keyword>
<dbReference type="EC" id="2.7.13.3" evidence="3"/>
<dbReference type="InterPro" id="IPR036097">
    <property type="entry name" value="HisK_dim/P_sf"/>
</dbReference>
<evidence type="ECO:0000256" key="9">
    <source>
        <dbReference type="ARBA" id="ARBA00023012"/>
    </source>
</evidence>
<accession>A0A7W2E8R6</accession>
<dbReference type="InterPro" id="IPR036890">
    <property type="entry name" value="HATPase_C_sf"/>
</dbReference>
<keyword evidence="7 15" id="KW-0418">Kinase</keyword>
<dbReference type="SUPFAM" id="SSF158472">
    <property type="entry name" value="HAMP domain-like"/>
    <property type="match status" value="1"/>
</dbReference>
<evidence type="ECO:0000256" key="3">
    <source>
        <dbReference type="ARBA" id="ARBA00012438"/>
    </source>
</evidence>
<evidence type="ECO:0000256" key="10">
    <source>
        <dbReference type="ARBA" id="ARBA00023136"/>
    </source>
</evidence>
<dbReference type="InterPro" id="IPR003660">
    <property type="entry name" value="HAMP_dom"/>
</dbReference>
<dbReference type="InterPro" id="IPR005467">
    <property type="entry name" value="His_kinase_dom"/>
</dbReference>
<evidence type="ECO:0000256" key="2">
    <source>
        <dbReference type="ARBA" id="ARBA00004236"/>
    </source>
</evidence>
<gene>
    <name evidence="15" type="ORF">H0193_00060</name>
</gene>
<organism evidence="15 16">
    <name type="scientific">Corynebacterium haemomassiliense</name>
    <dbReference type="NCBI Taxonomy" id="2754726"/>
    <lineage>
        <taxon>Bacteria</taxon>
        <taxon>Bacillati</taxon>
        <taxon>Actinomycetota</taxon>
        <taxon>Actinomycetes</taxon>
        <taxon>Mycobacteriales</taxon>
        <taxon>Corynebacteriaceae</taxon>
        <taxon>Corynebacterium</taxon>
    </lineage>
</organism>
<dbReference type="CDD" id="cd00075">
    <property type="entry name" value="HATPase"/>
    <property type="match status" value="1"/>
</dbReference>
<dbReference type="SMART" id="SM00387">
    <property type="entry name" value="HATPase_c"/>
    <property type="match status" value="1"/>
</dbReference>
<protein>
    <recommendedName>
        <fullName evidence="3">histidine kinase</fullName>
        <ecNumber evidence="3">2.7.13.3</ecNumber>
    </recommendedName>
</protein>
<comment type="subcellular location">
    <subcellularLocation>
        <location evidence="2">Cell membrane</location>
    </subcellularLocation>
</comment>
<evidence type="ECO:0000256" key="6">
    <source>
        <dbReference type="ARBA" id="ARBA00022692"/>
    </source>
</evidence>
<reference evidence="15 16" key="1">
    <citation type="submission" date="2020-07" db="EMBL/GenBank/DDBJ databases">
        <title>Draft genome and description of Corynebacterium haemomassiliense strain Marseile-Q3615 sp. nov.</title>
        <authorList>
            <person name="Boxberger M."/>
            <person name="La Scola B."/>
        </authorList>
    </citation>
    <scope>NUCLEOTIDE SEQUENCE [LARGE SCALE GENOMIC DNA]</scope>
    <source>
        <strain evidence="15 16">Marseille-Q3615</strain>
    </source>
</reference>
<dbReference type="PROSITE" id="PS50109">
    <property type="entry name" value="HIS_KIN"/>
    <property type="match status" value="1"/>
</dbReference>
<dbReference type="GO" id="GO:0005886">
    <property type="term" value="C:plasma membrane"/>
    <property type="evidence" value="ECO:0007669"/>
    <property type="project" value="UniProtKB-SubCell"/>
</dbReference>
<name>A0A7W2E8R6_9CORY</name>
<evidence type="ECO:0000313" key="16">
    <source>
        <dbReference type="Proteomes" id="UP000523682"/>
    </source>
</evidence>
<dbReference type="AlphaFoldDB" id="A0A7W2E8R6"/>
<keyword evidence="4" id="KW-0597">Phosphoprotein</keyword>
<feature type="transmembrane region" description="Helical" evidence="12">
    <location>
        <begin position="166"/>
        <end position="193"/>
    </location>
</feature>
<dbReference type="RefSeq" id="WP_181888015.1">
    <property type="nucleotide sequence ID" value="NZ_JACDTZ010000001.1"/>
</dbReference>
<feature type="domain" description="Histidine kinase" evidence="13">
    <location>
        <begin position="250"/>
        <end position="467"/>
    </location>
</feature>
<feature type="region of interest" description="Disordered" evidence="11">
    <location>
        <begin position="468"/>
        <end position="493"/>
    </location>
</feature>
<keyword evidence="9" id="KW-0902">Two-component regulatory system</keyword>
<dbReference type="PRINTS" id="PR00344">
    <property type="entry name" value="BCTRLSENSOR"/>
</dbReference>
<keyword evidence="10 12" id="KW-0472">Membrane</keyword>
<dbReference type="InterPro" id="IPR050428">
    <property type="entry name" value="TCS_sensor_his_kinase"/>
</dbReference>
<dbReference type="Pfam" id="PF00512">
    <property type="entry name" value="HisKA"/>
    <property type="match status" value="1"/>
</dbReference>
<evidence type="ECO:0000259" key="14">
    <source>
        <dbReference type="PROSITE" id="PS50885"/>
    </source>
</evidence>
<dbReference type="PANTHER" id="PTHR45436:SF5">
    <property type="entry name" value="SENSOR HISTIDINE KINASE TRCS"/>
    <property type="match status" value="1"/>
</dbReference>
<evidence type="ECO:0000256" key="7">
    <source>
        <dbReference type="ARBA" id="ARBA00022777"/>
    </source>
</evidence>
<evidence type="ECO:0000256" key="12">
    <source>
        <dbReference type="SAM" id="Phobius"/>
    </source>
</evidence>
<dbReference type="Proteomes" id="UP000523682">
    <property type="component" value="Unassembled WGS sequence"/>
</dbReference>
<dbReference type="PROSITE" id="PS50885">
    <property type="entry name" value="HAMP"/>
    <property type="match status" value="1"/>
</dbReference>
<evidence type="ECO:0000256" key="11">
    <source>
        <dbReference type="SAM" id="MobiDB-lite"/>
    </source>
</evidence>
<dbReference type="CDD" id="cd00082">
    <property type="entry name" value="HisKA"/>
    <property type="match status" value="1"/>
</dbReference>